<gene>
    <name evidence="9" type="primary">suhB</name>
    <name evidence="9" type="ORF">NNJEOMEG_02178</name>
</gene>
<feature type="binding site" evidence="7">
    <location>
        <position position="216"/>
    </location>
    <ligand>
        <name>Mg(2+)</name>
        <dbReference type="ChEBI" id="CHEBI:18420"/>
        <label>1</label>
        <note>catalytic</note>
    </ligand>
</feature>
<keyword evidence="4 7" id="KW-0479">Metal-binding</keyword>
<sequence length="263" mass="27922">MRLDAQDLALLVGDALAAVADAGRIVLNNWDAPSDVRRKGRIDLVTETDLAVEEALKESLSRLLPGSTFLGEESAASLDPGELTWIVDPLDGTTNFAHRLPFVATSVALWMGGKSVLGIVHAPALGETFHAVAGGGAFLNASPLAVSAVDRLEDALVATGFPYTVREDIRELMDWLEKMLVHTQGVRRPGAASIDLAYVAAGRFDVFYEVGLKPWDTAAGWLLVEEAGGRVTAFDPAQAYHLRSRSVLASNGPLHEAAAGLLA</sequence>
<name>A0A6V8LRI7_9BACT</name>
<accession>A0A6V8LRI7</accession>
<evidence type="ECO:0000256" key="4">
    <source>
        <dbReference type="ARBA" id="ARBA00022723"/>
    </source>
</evidence>
<dbReference type="GO" id="GO:0007165">
    <property type="term" value="P:signal transduction"/>
    <property type="evidence" value="ECO:0007669"/>
    <property type="project" value="TreeGrafter"/>
</dbReference>
<evidence type="ECO:0000313" key="10">
    <source>
        <dbReference type="Proteomes" id="UP000494245"/>
    </source>
</evidence>
<evidence type="ECO:0000256" key="3">
    <source>
        <dbReference type="ARBA" id="ARBA00009759"/>
    </source>
</evidence>
<dbReference type="InterPro" id="IPR020583">
    <property type="entry name" value="Inositol_monoP_metal-BS"/>
</dbReference>
<feature type="binding site" evidence="7">
    <location>
        <position position="72"/>
    </location>
    <ligand>
        <name>Mg(2+)</name>
        <dbReference type="ChEBI" id="CHEBI:18420"/>
        <label>1</label>
        <note>catalytic</note>
    </ligand>
</feature>
<feature type="binding site" evidence="7">
    <location>
        <position position="91"/>
    </location>
    <ligand>
        <name>Mg(2+)</name>
        <dbReference type="ChEBI" id="CHEBI:18420"/>
        <label>1</label>
        <note>catalytic</note>
    </ligand>
</feature>
<evidence type="ECO:0000256" key="5">
    <source>
        <dbReference type="ARBA" id="ARBA00022801"/>
    </source>
</evidence>
<dbReference type="PROSITE" id="PS00629">
    <property type="entry name" value="IMP_1"/>
    <property type="match status" value="1"/>
</dbReference>
<dbReference type="InterPro" id="IPR000760">
    <property type="entry name" value="Inositol_monophosphatase-like"/>
</dbReference>
<dbReference type="InterPro" id="IPR022337">
    <property type="entry name" value="Inositol_monophosphatase_SuhB"/>
</dbReference>
<dbReference type="CDD" id="cd01639">
    <property type="entry name" value="IMPase"/>
    <property type="match status" value="1"/>
</dbReference>
<dbReference type="Pfam" id="PF00459">
    <property type="entry name" value="Inositol_P"/>
    <property type="match status" value="1"/>
</dbReference>
<dbReference type="PROSITE" id="PS00630">
    <property type="entry name" value="IMP_2"/>
    <property type="match status" value="1"/>
</dbReference>
<protein>
    <recommendedName>
        <fullName evidence="8">Inositol-1-monophosphatase</fullName>
        <ecNumber evidence="8">3.1.3.25</ecNumber>
    </recommendedName>
</protein>
<dbReference type="Gene3D" id="3.30.540.10">
    <property type="entry name" value="Fructose-1,6-Bisphosphatase, subunit A, domain 1"/>
    <property type="match status" value="1"/>
</dbReference>
<keyword evidence="5 8" id="KW-0378">Hydrolase</keyword>
<comment type="cofactor">
    <cofactor evidence="2 7 8">
        <name>Mg(2+)</name>
        <dbReference type="ChEBI" id="CHEBI:18420"/>
    </cofactor>
</comment>
<keyword evidence="6 7" id="KW-0460">Magnesium</keyword>
<comment type="caution">
    <text evidence="9">The sequence shown here is derived from an EMBL/GenBank/DDBJ whole genome shotgun (WGS) entry which is preliminary data.</text>
</comment>
<dbReference type="GO" id="GO:0046872">
    <property type="term" value="F:metal ion binding"/>
    <property type="evidence" value="ECO:0007669"/>
    <property type="project" value="UniProtKB-KW"/>
</dbReference>
<dbReference type="InterPro" id="IPR033942">
    <property type="entry name" value="IMPase"/>
</dbReference>
<comment type="catalytic activity">
    <reaction evidence="1 8">
        <text>a myo-inositol phosphate + H2O = myo-inositol + phosphate</text>
        <dbReference type="Rhea" id="RHEA:24056"/>
        <dbReference type="ChEBI" id="CHEBI:15377"/>
        <dbReference type="ChEBI" id="CHEBI:17268"/>
        <dbReference type="ChEBI" id="CHEBI:43474"/>
        <dbReference type="ChEBI" id="CHEBI:84139"/>
        <dbReference type="EC" id="3.1.3.25"/>
    </reaction>
</comment>
<evidence type="ECO:0000256" key="7">
    <source>
        <dbReference type="PIRSR" id="PIRSR600760-2"/>
    </source>
</evidence>
<dbReference type="GO" id="GO:0008934">
    <property type="term" value="F:inositol monophosphate 1-phosphatase activity"/>
    <property type="evidence" value="ECO:0007669"/>
    <property type="project" value="InterPro"/>
</dbReference>
<dbReference type="GO" id="GO:0046854">
    <property type="term" value="P:phosphatidylinositol phosphate biosynthetic process"/>
    <property type="evidence" value="ECO:0007669"/>
    <property type="project" value="InterPro"/>
</dbReference>
<dbReference type="PANTHER" id="PTHR20854">
    <property type="entry name" value="INOSITOL MONOPHOSPHATASE"/>
    <property type="match status" value="1"/>
</dbReference>
<dbReference type="GO" id="GO:0006020">
    <property type="term" value="P:inositol metabolic process"/>
    <property type="evidence" value="ECO:0007669"/>
    <property type="project" value="TreeGrafter"/>
</dbReference>
<feature type="binding site" evidence="7">
    <location>
        <position position="88"/>
    </location>
    <ligand>
        <name>Mg(2+)</name>
        <dbReference type="ChEBI" id="CHEBI:18420"/>
        <label>1</label>
        <note>catalytic</note>
    </ligand>
</feature>
<dbReference type="Proteomes" id="UP000494245">
    <property type="component" value="Unassembled WGS sequence"/>
</dbReference>
<keyword evidence="10" id="KW-1185">Reference proteome</keyword>
<evidence type="ECO:0000256" key="6">
    <source>
        <dbReference type="ARBA" id="ARBA00022842"/>
    </source>
</evidence>
<dbReference type="Gene3D" id="3.40.190.80">
    <property type="match status" value="1"/>
</dbReference>
<feature type="binding site" evidence="7">
    <location>
        <position position="90"/>
    </location>
    <ligand>
        <name>Mg(2+)</name>
        <dbReference type="ChEBI" id="CHEBI:18420"/>
        <label>2</label>
    </ligand>
</feature>
<evidence type="ECO:0000256" key="8">
    <source>
        <dbReference type="RuleBase" id="RU364068"/>
    </source>
</evidence>
<dbReference type="SUPFAM" id="SSF56655">
    <property type="entry name" value="Carbohydrate phosphatase"/>
    <property type="match status" value="1"/>
</dbReference>
<proteinExistence type="inferred from homology"/>
<evidence type="ECO:0000256" key="1">
    <source>
        <dbReference type="ARBA" id="ARBA00001033"/>
    </source>
</evidence>
<organism evidence="9 10">
    <name type="scientific">Fundidesulfovibrio magnetotacticus</name>
    <dbReference type="NCBI Taxonomy" id="2730080"/>
    <lineage>
        <taxon>Bacteria</taxon>
        <taxon>Pseudomonadati</taxon>
        <taxon>Thermodesulfobacteriota</taxon>
        <taxon>Desulfovibrionia</taxon>
        <taxon>Desulfovibrionales</taxon>
        <taxon>Desulfovibrionaceae</taxon>
        <taxon>Fundidesulfovibrio</taxon>
    </lineage>
</organism>
<dbReference type="AlphaFoldDB" id="A0A6V8LRI7"/>
<dbReference type="InterPro" id="IPR020550">
    <property type="entry name" value="Inositol_monophosphatase_CS"/>
</dbReference>
<dbReference type="PANTHER" id="PTHR20854:SF4">
    <property type="entry name" value="INOSITOL-1-MONOPHOSPHATASE-RELATED"/>
    <property type="match status" value="1"/>
</dbReference>
<comment type="similarity">
    <text evidence="3 8">Belongs to the inositol monophosphatase superfamily.</text>
</comment>
<dbReference type="RefSeq" id="WP_173084306.1">
    <property type="nucleotide sequence ID" value="NZ_BLTE01000009.1"/>
</dbReference>
<dbReference type="EMBL" id="BLTE01000009">
    <property type="protein sequence ID" value="GFK94334.1"/>
    <property type="molecule type" value="Genomic_DNA"/>
</dbReference>
<reference evidence="9 10" key="2">
    <citation type="submission" date="2020-05" db="EMBL/GenBank/DDBJ databases">
        <title>Draft genome sequence of Desulfovibrio sp. strainFSS-1.</title>
        <authorList>
            <person name="Shimoshige H."/>
            <person name="Kobayashi H."/>
            <person name="Maekawa T."/>
        </authorList>
    </citation>
    <scope>NUCLEOTIDE SEQUENCE [LARGE SCALE GENOMIC DNA]</scope>
    <source>
        <strain evidence="9 10">SIID29052-01</strain>
    </source>
</reference>
<dbReference type="EC" id="3.1.3.25" evidence="8"/>
<dbReference type="PRINTS" id="PR00377">
    <property type="entry name" value="IMPHPHTASES"/>
</dbReference>
<evidence type="ECO:0000313" key="9">
    <source>
        <dbReference type="EMBL" id="GFK94334.1"/>
    </source>
</evidence>
<reference evidence="9 10" key="1">
    <citation type="submission" date="2020-04" db="EMBL/GenBank/DDBJ databases">
        <authorList>
            <consortium name="Desulfovibrio sp. FSS-1 genome sequencing consortium"/>
            <person name="Shimoshige H."/>
            <person name="Kobayashi H."/>
            <person name="Maekawa T."/>
        </authorList>
    </citation>
    <scope>NUCLEOTIDE SEQUENCE [LARGE SCALE GENOMIC DNA]</scope>
    <source>
        <strain evidence="9 10">SIID29052-01</strain>
    </source>
</reference>
<dbReference type="PRINTS" id="PR01959">
    <property type="entry name" value="SBIMPHPHTASE"/>
</dbReference>
<evidence type="ECO:0000256" key="2">
    <source>
        <dbReference type="ARBA" id="ARBA00001946"/>
    </source>
</evidence>